<reference evidence="8" key="1">
    <citation type="journal article" date="2012" name="Environ. Microbiol.">
        <title>Genetic structure of three fosmid-fragments encoding 16S rRNA genes of the Miscellaneous Crenarchaeotic Group (MCG): implications for physiology and evolution of marine sedimentary archaea.</title>
        <authorList>
            <person name="Li P.Y."/>
            <person name="Xie B.B."/>
            <person name="Zhang X.Y."/>
            <person name="Qin Q.L."/>
            <person name="Dang H.Y."/>
            <person name="Wang X.M."/>
            <person name="Chen X.L."/>
            <person name="Yu J."/>
            <person name="Zhang Y.Z."/>
        </authorList>
    </citation>
    <scope>NUCLEOTIDE SEQUENCE</scope>
</reference>
<comment type="similarity">
    <text evidence="6">Belongs to the purine/pyrimidine phosphoribosyltransferase family. PyrE subfamily.</text>
</comment>
<dbReference type="GO" id="GO:0044205">
    <property type="term" value="P:'de novo' UMP biosynthetic process"/>
    <property type="evidence" value="ECO:0007669"/>
    <property type="project" value="UniProtKB-UniRule"/>
</dbReference>
<dbReference type="InterPro" id="IPR004467">
    <property type="entry name" value="Or_phspho_trans_dom"/>
</dbReference>
<dbReference type="NCBIfam" id="TIGR00336">
    <property type="entry name" value="pyrE"/>
    <property type="match status" value="1"/>
</dbReference>
<keyword evidence="5 6" id="KW-0665">Pyrimidine biosynthesis</keyword>
<proteinExistence type="inferred from homology"/>
<evidence type="ECO:0000256" key="5">
    <source>
        <dbReference type="ARBA" id="ARBA00022975"/>
    </source>
</evidence>
<dbReference type="EC" id="2.4.2.10" evidence="2 6"/>
<protein>
    <recommendedName>
        <fullName evidence="2 6">Orotate phosphoribosyltransferase</fullName>
        <shortName evidence="6">OPRT</shortName>
        <shortName evidence="6">OPRTase</shortName>
        <ecNumber evidence="2 6">2.4.2.10</ecNumber>
    </recommendedName>
</protein>
<feature type="binding site" description="in other chain" evidence="6">
    <location>
        <position position="103"/>
    </location>
    <ligand>
        <name>5-phospho-alpha-D-ribose 1-diphosphate</name>
        <dbReference type="ChEBI" id="CHEBI:58017"/>
        <note>ligand shared between dimeric partners</note>
    </ligand>
</feature>
<feature type="binding site" evidence="6">
    <location>
        <position position="108"/>
    </location>
    <ligand>
        <name>5-phospho-alpha-D-ribose 1-diphosphate</name>
        <dbReference type="ChEBI" id="CHEBI:58017"/>
        <note>ligand shared between dimeric partners</note>
    </ligand>
</feature>
<dbReference type="CDD" id="cd06223">
    <property type="entry name" value="PRTases_typeI"/>
    <property type="match status" value="1"/>
</dbReference>
<dbReference type="GO" id="GO:0019856">
    <property type="term" value="P:pyrimidine nucleobase biosynthetic process"/>
    <property type="evidence" value="ECO:0007669"/>
    <property type="project" value="TreeGrafter"/>
</dbReference>
<feature type="binding site" evidence="6">
    <location>
        <position position="106"/>
    </location>
    <ligand>
        <name>5-phospho-alpha-D-ribose 1-diphosphate</name>
        <dbReference type="ChEBI" id="CHEBI:58017"/>
        <note>ligand shared between dimeric partners</note>
    </ligand>
</feature>
<dbReference type="GO" id="GO:0000287">
    <property type="term" value="F:magnesium ion binding"/>
    <property type="evidence" value="ECO:0007669"/>
    <property type="project" value="UniProtKB-UniRule"/>
</dbReference>
<comment type="function">
    <text evidence="6">Catalyzes the transfer of a ribosyl phosphate group from 5-phosphoribose 1-diphosphate to orotate, leading to the formation of orotidine monophosphate (OMP).</text>
</comment>
<accession>G9BAV0</accession>
<comment type="subunit">
    <text evidence="6">Homodimer.</text>
</comment>
<dbReference type="UniPathway" id="UPA00070">
    <property type="reaction ID" value="UER00119"/>
</dbReference>
<dbReference type="InterPro" id="IPR000836">
    <property type="entry name" value="PRTase_dom"/>
</dbReference>
<dbReference type="PANTHER" id="PTHR19278">
    <property type="entry name" value="OROTATE PHOSPHORIBOSYLTRANSFERASE"/>
    <property type="match status" value="1"/>
</dbReference>
<comment type="pathway">
    <text evidence="1 6">Pyrimidine metabolism; UMP biosynthesis via de novo pathway; UMP from orotate: step 1/2.</text>
</comment>
<evidence type="ECO:0000256" key="1">
    <source>
        <dbReference type="ARBA" id="ARBA00004889"/>
    </source>
</evidence>
<gene>
    <name evidence="6" type="primary">pyrE</name>
    <name evidence="8" type="ORF">E48-1C_30</name>
</gene>
<feature type="binding site" evidence="6">
    <location>
        <position position="132"/>
    </location>
    <ligand>
        <name>orotate</name>
        <dbReference type="ChEBI" id="CHEBI:30839"/>
    </ligand>
</feature>
<feature type="domain" description="Phosphoribosyltransferase" evidence="7">
    <location>
        <begin position="55"/>
        <end position="165"/>
    </location>
</feature>
<sequence length="208" mass="23067">MSEKKTVEEVDSEICKILDRIGAIKFGAFTLTSGKASPYYIDLRIIPSFPDAFRKICNLYATFIREEVGAESFERIAGIPIAGIPLASLVAYKLKKPFLYLRKGVRLHGRQRRVEGILTPGDQVLLIDDLITTGLSLSSAAKAVHAEGGVTKEAVVLLDREEEGRENLHREGIRLHALLTISGIADRLYEMGTIDKEQMETILGQIKK</sequence>
<keyword evidence="6" id="KW-0460">Magnesium</keyword>
<feature type="binding site" evidence="6">
    <location>
        <position position="102"/>
    </location>
    <ligand>
        <name>5-phospho-alpha-D-ribose 1-diphosphate</name>
        <dbReference type="ChEBI" id="CHEBI:58017"/>
        <note>ligand shared between dimeric partners</note>
    </ligand>
</feature>
<comment type="catalytic activity">
    <reaction evidence="6">
        <text>orotidine 5'-phosphate + diphosphate = orotate + 5-phospho-alpha-D-ribose 1-diphosphate</text>
        <dbReference type="Rhea" id="RHEA:10380"/>
        <dbReference type="ChEBI" id="CHEBI:30839"/>
        <dbReference type="ChEBI" id="CHEBI:33019"/>
        <dbReference type="ChEBI" id="CHEBI:57538"/>
        <dbReference type="ChEBI" id="CHEBI:58017"/>
        <dbReference type="EC" id="2.4.2.10"/>
    </reaction>
</comment>
<comment type="cofactor">
    <cofactor evidence="6">
        <name>Mg(2+)</name>
        <dbReference type="ChEBI" id="CHEBI:18420"/>
    </cofactor>
</comment>
<feature type="binding site" evidence="6">
    <location>
        <position position="160"/>
    </location>
    <ligand>
        <name>orotate</name>
        <dbReference type="ChEBI" id="CHEBI:30839"/>
    </ligand>
</feature>
<dbReference type="HAMAP" id="MF_01208">
    <property type="entry name" value="PyrE"/>
    <property type="match status" value="1"/>
</dbReference>
<dbReference type="Pfam" id="PF00156">
    <property type="entry name" value="Pribosyltran"/>
    <property type="match status" value="1"/>
</dbReference>
<evidence type="ECO:0000256" key="2">
    <source>
        <dbReference type="ARBA" id="ARBA00011971"/>
    </source>
</evidence>
<evidence type="ECO:0000256" key="4">
    <source>
        <dbReference type="ARBA" id="ARBA00022679"/>
    </source>
</evidence>
<feature type="binding site" description="in other chain" evidence="6">
    <location>
        <begin position="128"/>
        <end position="136"/>
    </location>
    <ligand>
        <name>5-phospho-alpha-D-ribose 1-diphosphate</name>
        <dbReference type="ChEBI" id="CHEBI:58017"/>
        <note>ligand shared between dimeric partners</note>
    </ligand>
</feature>
<dbReference type="Gene3D" id="3.40.50.2020">
    <property type="match status" value="1"/>
</dbReference>
<evidence type="ECO:0000313" key="8">
    <source>
        <dbReference type="EMBL" id="ADP09475.1"/>
    </source>
</evidence>
<dbReference type="InterPro" id="IPR023031">
    <property type="entry name" value="OPRT"/>
</dbReference>
<dbReference type="AlphaFoldDB" id="G9BAV0"/>
<evidence type="ECO:0000256" key="3">
    <source>
        <dbReference type="ARBA" id="ARBA00022676"/>
    </source>
</evidence>
<dbReference type="InterPro" id="IPR029057">
    <property type="entry name" value="PRTase-like"/>
</dbReference>
<evidence type="ECO:0000259" key="7">
    <source>
        <dbReference type="Pfam" id="PF00156"/>
    </source>
</evidence>
<dbReference type="EMBL" id="HQ214612">
    <property type="protein sequence ID" value="ADP09475.1"/>
    <property type="molecule type" value="Genomic_DNA"/>
</dbReference>
<dbReference type="PANTHER" id="PTHR19278:SF9">
    <property type="entry name" value="URIDINE 5'-MONOPHOSPHATE SYNTHASE"/>
    <property type="match status" value="1"/>
</dbReference>
<keyword evidence="4 6" id="KW-0808">Transferase</keyword>
<dbReference type="GO" id="GO:0004588">
    <property type="term" value="F:orotate phosphoribosyltransferase activity"/>
    <property type="evidence" value="ECO:0007669"/>
    <property type="project" value="UniProtKB-UniRule"/>
</dbReference>
<name>G9BAV0_9ARCH</name>
<evidence type="ECO:0000256" key="6">
    <source>
        <dbReference type="HAMAP-Rule" id="MF_01208"/>
    </source>
</evidence>
<keyword evidence="3 6" id="KW-0328">Glycosyltransferase</keyword>
<organism evidence="8">
    <name type="scientific">uncultured marine crenarchaeote E48-1C</name>
    <dbReference type="NCBI Taxonomy" id="907718"/>
    <lineage>
        <taxon>Archaea</taxon>
        <taxon>Candidatus Bathyarchaeota</taxon>
        <taxon>environmental samples</taxon>
    </lineage>
</organism>
<dbReference type="SUPFAM" id="SSF53271">
    <property type="entry name" value="PRTase-like"/>
    <property type="match status" value="1"/>
</dbReference>